<sequence>RTQLGRSHRPPPQLLPFHSSLKSVLSPLSLPHPPLTPSPSPPLPPPSQTHPATFSPPPPPLFLEPDTPYSTFAQHTMATPPLAPQQPPLQVTSSTHNDSQTHPPSHDQESRAAVPILAKNPSGRKSSRSTSLEPELDPFSPSGGGFRTTHKNLCPLFSNPIAISFNCSFLNTPILPKHKNTTLLLGCESNHFKHSFLLGST</sequence>
<evidence type="ECO:0000313" key="3">
    <source>
        <dbReference type="Proteomes" id="UP000243975"/>
    </source>
</evidence>
<feature type="non-terminal residue" evidence="2">
    <location>
        <position position="201"/>
    </location>
</feature>
<gene>
    <name evidence="2" type="ORF">Ccrd_011427</name>
</gene>
<feature type="compositionally biased region" description="Polar residues" evidence="1">
    <location>
        <begin position="91"/>
        <end position="103"/>
    </location>
</feature>
<reference evidence="2 3" key="1">
    <citation type="journal article" date="2016" name="Sci. Rep.">
        <title>The genome sequence of the outbreeding globe artichoke constructed de novo incorporating a phase-aware low-pass sequencing strategy of F1 progeny.</title>
        <authorList>
            <person name="Scaglione D."/>
            <person name="Reyes-Chin-Wo S."/>
            <person name="Acquadro A."/>
            <person name="Froenicke L."/>
            <person name="Portis E."/>
            <person name="Beitel C."/>
            <person name="Tirone M."/>
            <person name="Mauro R."/>
            <person name="Lo Monaco A."/>
            <person name="Mauromicale G."/>
            <person name="Faccioli P."/>
            <person name="Cattivelli L."/>
            <person name="Rieseberg L."/>
            <person name="Michelmore R."/>
            <person name="Lanteri S."/>
        </authorList>
    </citation>
    <scope>NUCLEOTIDE SEQUENCE [LARGE SCALE GENOMIC DNA]</scope>
    <source>
        <strain evidence="2">2C</strain>
    </source>
</reference>
<evidence type="ECO:0000256" key="1">
    <source>
        <dbReference type="SAM" id="MobiDB-lite"/>
    </source>
</evidence>
<proteinExistence type="predicted"/>
<accession>A0A118K657</accession>
<name>A0A118K657_CYNCS</name>
<evidence type="ECO:0000313" key="2">
    <source>
        <dbReference type="EMBL" id="KVI10158.1"/>
    </source>
</evidence>
<organism evidence="2 3">
    <name type="scientific">Cynara cardunculus var. scolymus</name>
    <name type="common">Globe artichoke</name>
    <name type="synonym">Cynara scolymus</name>
    <dbReference type="NCBI Taxonomy" id="59895"/>
    <lineage>
        <taxon>Eukaryota</taxon>
        <taxon>Viridiplantae</taxon>
        <taxon>Streptophyta</taxon>
        <taxon>Embryophyta</taxon>
        <taxon>Tracheophyta</taxon>
        <taxon>Spermatophyta</taxon>
        <taxon>Magnoliopsida</taxon>
        <taxon>eudicotyledons</taxon>
        <taxon>Gunneridae</taxon>
        <taxon>Pentapetalae</taxon>
        <taxon>asterids</taxon>
        <taxon>campanulids</taxon>
        <taxon>Asterales</taxon>
        <taxon>Asteraceae</taxon>
        <taxon>Carduoideae</taxon>
        <taxon>Cardueae</taxon>
        <taxon>Carduinae</taxon>
        <taxon>Cynara</taxon>
    </lineage>
</organism>
<protein>
    <submittedName>
        <fullName evidence="2">Uncharacterized protein</fullName>
    </submittedName>
</protein>
<dbReference type="EMBL" id="LEKV01001027">
    <property type="protein sequence ID" value="KVI10158.1"/>
    <property type="molecule type" value="Genomic_DNA"/>
</dbReference>
<dbReference type="Proteomes" id="UP000243975">
    <property type="component" value="Unassembled WGS sequence"/>
</dbReference>
<dbReference type="Gramene" id="KVI10158">
    <property type="protein sequence ID" value="KVI10158"/>
    <property type="gene ID" value="Ccrd_011427"/>
</dbReference>
<dbReference type="AlphaFoldDB" id="A0A118K657"/>
<comment type="caution">
    <text evidence="2">The sequence shown here is derived from an EMBL/GenBank/DDBJ whole genome shotgun (WGS) entry which is preliminary data.</text>
</comment>
<feature type="region of interest" description="Disordered" evidence="1">
    <location>
        <begin position="1"/>
        <end position="143"/>
    </location>
</feature>
<feature type="compositionally biased region" description="Pro residues" evidence="1">
    <location>
        <begin position="30"/>
        <end position="62"/>
    </location>
</feature>
<keyword evidence="3" id="KW-1185">Reference proteome</keyword>
<feature type="compositionally biased region" description="Low complexity" evidence="1">
    <location>
        <begin position="19"/>
        <end position="29"/>
    </location>
</feature>